<dbReference type="EMBL" id="CP001045">
    <property type="protein sequence ID" value="ACC76160.1"/>
    <property type="molecule type" value="Genomic_DNA"/>
</dbReference>
<keyword evidence="2" id="KW-1185">Reference proteome</keyword>
<geneLocation type="plasmid" evidence="1 2">
    <name>pBPHY01</name>
</geneLocation>
<dbReference type="OrthoDB" id="9115476at2"/>
<dbReference type="KEGG" id="bph:Bphy_7159"/>
<gene>
    <name evidence="1" type="ordered locus">Bphy_7159</name>
</gene>
<dbReference type="RefSeq" id="WP_012406316.1">
    <property type="nucleotide sequence ID" value="NC_010625.1"/>
</dbReference>
<sequence>MSNSTTLLDTIATNQANKEVVANALFDAASPGMLWGRHASACNLLTWGYYGGYYVGNAIANGTVTLTASATNYVYADNVTGAVSVNTSGVPAGKIPLYQIVTGTTTVTSYTDLRGFQPSSVPQSGAPYDVLMFSPGVPANSALMARIVTPRPVTFPSGLTGSYASASVAATAAVTLTLARNGSAIGTVNFAAGASTGTFTFSSSVTTAAGDVLTLTNQATTDATLANISVTLVGTR</sequence>
<protein>
    <submittedName>
        <fullName evidence="1">Uncharacterized protein</fullName>
    </submittedName>
</protein>
<name>B2JUI9_PARP8</name>
<evidence type="ECO:0000313" key="2">
    <source>
        <dbReference type="Proteomes" id="UP000001192"/>
    </source>
</evidence>
<proteinExistence type="predicted"/>
<reference evidence="2" key="1">
    <citation type="journal article" date="2014" name="Stand. Genomic Sci.">
        <title>Complete genome sequence of Burkholderia phymatum STM815(T), a broad host range and efficient nitrogen-fixing symbiont of Mimosa species.</title>
        <authorList>
            <person name="Moulin L."/>
            <person name="Klonowska A."/>
            <person name="Caroline B."/>
            <person name="Booth K."/>
            <person name="Vriezen J.A."/>
            <person name="Melkonian R."/>
            <person name="James E.K."/>
            <person name="Young J.P."/>
            <person name="Bena G."/>
            <person name="Hauser L."/>
            <person name="Land M."/>
            <person name="Kyrpides N."/>
            <person name="Bruce D."/>
            <person name="Chain P."/>
            <person name="Copeland A."/>
            <person name="Pitluck S."/>
            <person name="Woyke T."/>
            <person name="Lizotte-Waniewski M."/>
            <person name="Bristow J."/>
            <person name="Riley M."/>
        </authorList>
    </citation>
    <scope>NUCLEOTIDE SEQUENCE [LARGE SCALE GENOMIC DNA]</scope>
    <source>
        <strain evidence="2">DSM 17167 / CIP 108236 / LMG 21445 / STM815</strain>
        <plasmid evidence="2">Plasmid pBPHY01</plasmid>
    </source>
</reference>
<keyword evidence="1" id="KW-0614">Plasmid</keyword>
<accession>B2JUI9</accession>
<dbReference type="HOGENOM" id="CLU_1178467_0_0_4"/>
<evidence type="ECO:0000313" key="1">
    <source>
        <dbReference type="EMBL" id="ACC76160.1"/>
    </source>
</evidence>
<dbReference type="Proteomes" id="UP000001192">
    <property type="component" value="Plasmid pBPHY01"/>
</dbReference>
<dbReference type="AlphaFoldDB" id="B2JUI9"/>
<organism evidence="1 2">
    <name type="scientific">Paraburkholderia phymatum (strain DSM 17167 / CIP 108236 / LMG 21445 / STM815)</name>
    <name type="common">Burkholderia phymatum</name>
    <dbReference type="NCBI Taxonomy" id="391038"/>
    <lineage>
        <taxon>Bacteria</taxon>
        <taxon>Pseudomonadati</taxon>
        <taxon>Pseudomonadota</taxon>
        <taxon>Betaproteobacteria</taxon>
        <taxon>Burkholderiales</taxon>
        <taxon>Burkholderiaceae</taxon>
        <taxon>Paraburkholderia</taxon>
    </lineage>
</organism>